<dbReference type="AlphaFoldDB" id="A0A940N282"/>
<evidence type="ECO:0000313" key="4">
    <source>
        <dbReference type="Proteomes" id="UP000677537"/>
    </source>
</evidence>
<dbReference type="EMBL" id="JAGIZA010000004">
    <property type="protein sequence ID" value="MBP0492877.1"/>
    <property type="molecule type" value="Genomic_DNA"/>
</dbReference>
<organism evidence="3 4">
    <name type="scientific">Roseomonas indoligenes</name>
    <dbReference type="NCBI Taxonomy" id="2820811"/>
    <lineage>
        <taxon>Bacteria</taxon>
        <taxon>Pseudomonadati</taxon>
        <taxon>Pseudomonadota</taxon>
        <taxon>Alphaproteobacteria</taxon>
        <taxon>Acetobacterales</taxon>
        <taxon>Roseomonadaceae</taxon>
        <taxon>Roseomonas</taxon>
    </lineage>
</organism>
<gene>
    <name evidence="3" type="ORF">J5Y10_08810</name>
</gene>
<feature type="domain" description="Tail sheath protein C-terminal" evidence="2">
    <location>
        <begin position="377"/>
        <end position="487"/>
    </location>
</feature>
<dbReference type="Proteomes" id="UP000677537">
    <property type="component" value="Unassembled WGS sequence"/>
</dbReference>
<dbReference type="InterPro" id="IPR007067">
    <property type="entry name" value="Tail_sheath"/>
</dbReference>
<comment type="similarity">
    <text evidence="1">Belongs to the myoviridae tail sheath protein family.</text>
</comment>
<proteinExistence type="inferred from homology"/>
<dbReference type="Pfam" id="PF17482">
    <property type="entry name" value="Phage_sheath_1C"/>
    <property type="match status" value="1"/>
</dbReference>
<dbReference type="InterPro" id="IPR020287">
    <property type="entry name" value="Tail_sheath_C"/>
</dbReference>
<comment type="caution">
    <text evidence="3">The sequence shown here is derived from an EMBL/GenBank/DDBJ whole genome shotgun (WGS) entry which is preliminary data.</text>
</comment>
<reference evidence="3" key="1">
    <citation type="submission" date="2021-03" db="EMBL/GenBank/DDBJ databases">
        <authorList>
            <person name="So Y."/>
        </authorList>
    </citation>
    <scope>NUCLEOTIDE SEQUENCE</scope>
    <source>
        <strain evidence="3">SG15</strain>
    </source>
</reference>
<protein>
    <submittedName>
        <fullName evidence="3">Phage tail protein</fullName>
    </submittedName>
</protein>
<evidence type="ECO:0000259" key="2">
    <source>
        <dbReference type="Pfam" id="PF17482"/>
    </source>
</evidence>
<accession>A0A940N282</accession>
<dbReference type="PIRSF" id="PIRSF007349">
    <property type="entry name" value="Tsp_L"/>
    <property type="match status" value="1"/>
</dbReference>
<evidence type="ECO:0000313" key="3">
    <source>
        <dbReference type="EMBL" id="MBP0492877.1"/>
    </source>
</evidence>
<sequence length="492" mass="51904">MDGFTQIPANLRTTLFYAEVDNSGANSNTAGSLRTLIIGQKNTAADIAPNVRAVLESVPWVQNRAGRGSQLALMAQAYRKQDPTGETHVLPLADNAAGVAATGTITVTSAPSAAGTDSLYIAGRRVQYAVAPSQTTAQIATAIAAAVNAAGDLPVTAVAAAAVVTLTARSKGEVGNDIQVVRNYLGSLGGEVGPAGLAITIGPMSGGTANPDLVAALANLNDEAFEFYVLPFTDTTSLNALRAHIDARWSWDKMLYGGAFSALRGTLSGALTFSAARNDQYTVVLPFNGSPSFTPQIAASLAGSCAASLRANPGLPLHGLPVDMLPPSSDLRFGVGDRNTLVNNGLGGFVVQADGSVLTDTLVTGYRQNAQGAPDDSYMYPERLYCIAAAIRRMKAGITSRFGRCVLVDDAQKPKPGSRRITRLIIRDYLLSEYRAMQEDGLVQQYSRFAEALDVQRSSSNRCRVDGLLPIIPVDQFRQFAARVQFRQSTGN</sequence>
<keyword evidence="4" id="KW-1185">Reference proteome</keyword>
<evidence type="ECO:0000256" key="1">
    <source>
        <dbReference type="ARBA" id="ARBA00008005"/>
    </source>
</evidence>
<name>A0A940N282_9PROT</name>
<dbReference type="RefSeq" id="WP_209372748.1">
    <property type="nucleotide sequence ID" value="NZ_JAGIZA010000004.1"/>
</dbReference>